<dbReference type="EMBL" id="OUNR01000001">
    <property type="protein sequence ID" value="SPP63506.1"/>
    <property type="molecule type" value="Genomic_DNA"/>
</dbReference>
<organism evidence="1 2">
    <name type="scientific">Nitrospira lenta</name>
    <dbReference type="NCBI Taxonomy" id="1436998"/>
    <lineage>
        <taxon>Bacteria</taxon>
        <taxon>Pseudomonadati</taxon>
        <taxon>Nitrospirota</taxon>
        <taxon>Nitrospiria</taxon>
        <taxon>Nitrospirales</taxon>
        <taxon>Nitrospiraceae</taxon>
        <taxon>Nitrospira</taxon>
    </lineage>
</organism>
<accession>A0A330L9B2</accession>
<protein>
    <recommendedName>
        <fullName evidence="3">DUF3187 family protein</fullName>
    </recommendedName>
</protein>
<evidence type="ECO:0000313" key="1">
    <source>
        <dbReference type="EMBL" id="SPP63506.1"/>
    </source>
</evidence>
<dbReference type="InParanoid" id="A0A330L9B2"/>
<sequence>MPWGQCVFAILFISFVLAGGGSPRLVLAEGFGPFPVRNFQPLHQLVLGMPGDRATVLAPGALDLRIELANTANVFSDTTPQASVTMKFESIRSGFFLRYGVTERLEVAVEVPVVNRYRGIMDGMITAVERATTGLAPDRKALDGTGYAYHVTSNGRNAINAREGVVGLGDASVMGKYQVLTETSVLPALSFRAAIKLPTGDESNLLGSGSPDYGLGVAMEKHVAKNWMVYANLNGVIPTGRIAGFELQPVISGLVAVEYLWSENFSILGHFDYFSSPVKGTGTHVFDKGVTEGVLGFSYRLRPQLLWQVYAVENLDFIVGSAADFTLSTVMTFQLGS</sequence>
<evidence type="ECO:0000313" key="2">
    <source>
        <dbReference type="Proteomes" id="UP000248168"/>
    </source>
</evidence>
<dbReference type="InterPro" id="IPR021523">
    <property type="entry name" value="DUF3187"/>
</dbReference>
<dbReference type="AlphaFoldDB" id="A0A330L9B2"/>
<gene>
    <name evidence="1" type="ORF">NITLEN_10592</name>
</gene>
<proteinExistence type="predicted"/>
<dbReference type="RefSeq" id="WP_121988027.1">
    <property type="nucleotide sequence ID" value="NZ_OUNR01000001.1"/>
</dbReference>
<name>A0A330L9B2_9BACT</name>
<keyword evidence="2" id="KW-1185">Reference proteome</keyword>
<dbReference type="OrthoDB" id="5297564at2"/>
<evidence type="ECO:0008006" key="3">
    <source>
        <dbReference type="Google" id="ProtNLM"/>
    </source>
</evidence>
<reference evidence="2" key="1">
    <citation type="submission" date="2018-04" db="EMBL/GenBank/DDBJ databases">
        <authorList>
            <person name="Lucker S."/>
            <person name="Sakoula D."/>
        </authorList>
    </citation>
    <scope>NUCLEOTIDE SEQUENCE [LARGE SCALE GENOMIC DNA]</scope>
</reference>
<dbReference type="Proteomes" id="UP000248168">
    <property type="component" value="Unassembled WGS sequence"/>
</dbReference>
<dbReference type="Pfam" id="PF11383">
    <property type="entry name" value="DUF3187"/>
    <property type="match status" value="1"/>
</dbReference>